<dbReference type="AlphaFoldDB" id="A0A369KC70"/>
<keyword evidence="4" id="KW-1003">Cell membrane</keyword>
<dbReference type="PANTHER" id="PTHR42929:SF1">
    <property type="entry name" value="INNER MEMBRANE ABC TRANSPORTER PERMEASE PROTEIN YDCU-RELATED"/>
    <property type="match status" value="1"/>
</dbReference>
<keyword evidence="11" id="KW-1185">Reference proteome</keyword>
<dbReference type="OrthoDB" id="9807047at2"/>
<sequence>MKFFKKRTFLFELAGFFPAILWNGFFFLFPLLTVLWVACHTSDMYGEILPGWTWKTFFSALYSPNFFFILVQTLFMSALCCLISVCLAIPIGYYITCLPRQKRLRILFLIMSVFWTSSLIRIFSWKLILHPDGFLKSCLIATGWALPESVLLYTKGAVLLTMVHVAIPFAILPICASADRFDSSLMEASSDLGASVIQSFLYVFIPGIRLGVLQATITVFLQTISSYTFSTLVGGTSCEMIGNKIVRLVLLERNLPVGAALSLISSFIAILCTLFFYTLFSLNRKKRSL</sequence>
<evidence type="ECO:0000256" key="7">
    <source>
        <dbReference type="ARBA" id="ARBA00023136"/>
    </source>
</evidence>
<evidence type="ECO:0000256" key="5">
    <source>
        <dbReference type="ARBA" id="ARBA00022692"/>
    </source>
</evidence>
<proteinExistence type="inferred from homology"/>
<protein>
    <submittedName>
        <fullName evidence="10">Spermidine Putrescine ABC transporter permease component PotB</fullName>
    </submittedName>
</protein>
<keyword evidence="3" id="KW-0813">Transport</keyword>
<evidence type="ECO:0000256" key="2">
    <source>
        <dbReference type="ARBA" id="ARBA00007069"/>
    </source>
</evidence>
<evidence type="ECO:0000313" key="10">
    <source>
        <dbReference type="EMBL" id="RDB31508.1"/>
    </source>
</evidence>
<evidence type="ECO:0000256" key="4">
    <source>
        <dbReference type="ARBA" id="ARBA00022475"/>
    </source>
</evidence>
<evidence type="ECO:0000256" key="6">
    <source>
        <dbReference type="ARBA" id="ARBA00022989"/>
    </source>
</evidence>
<evidence type="ECO:0000313" key="11">
    <source>
        <dbReference type="Proteomes" id="UP000253816"/>
    </source>
</evidence>
<evidence type="ECO:0000256" key="3">
    <source>
        <dbReference type="ARBA" id="ARBA00022448"/>
    </source>
</evidence>
<dbReference type="EMBL" id="QQBG01000013">
    <property type="protein sequence ID" value="RDB31508.1"/>
    <property type="molecule type" value="Genomic_DNA"/>
</dbReference>
<keyword evidence="6 8" id="KW-1133">Transmembrane helix</keyword>
<comment type="similarity">
    <text evidence="2">Belongs to the binding-protein-dependent transport system permease family. CysTW subfamily.</text>
</comment>
<feature type="transmembrane region" description="Helical" evidence="8">
    <location>
        <begin position="199"/>
        <end position="221"/>
    </location>
</feature>
<feature type="transmembrane region" description="Helical" evidence="8">
    <location>
        <begin position="66"/>
        <end position="94"/>
    </location>
</feature>
<evidence type="ECO:0000256" key="8">
    <source>
        <dbReference type="SAM" id="Phobius"/>
    </source>
</evidence>
<feature type="transmembrane region" description="Helical" evidence="8">
    <location>
        <begin position="106"/>
        <end position="125"/>
    </location>
</feature>
<comment type="caution">
    <text evidence="10">The sequence shown here is derived from an EMBL/GenBank/DDBJ whole genome shotgun (WGS) entry which is preliminary data.</text>
</comment>
<feature type="transmembrane region" description="Helical" evidence="8">
    <location>
        <begin position="9"/>
        <end position="38"/>
    </location>
</feature>
<dbReference type="InterPro" id="IPR035906">
    <property type="entry name" value="MetI-like_sf"/>
</dbReference>
<organism evidence="10 11">
    <name type="scientific">Candidatus Similichlamydia laticola</name>
    <dbReference type="NCBI Taxonomy" id="2170265"/>
    <lineage>
        <taxon>Bacteria</taxon>
        <taxon>Pseudomonadati</taxon>
        <taxon>Chlamydiota</taxon>
        <taxon>Chlamydiia</taxon>
        <taxon>Parachlamydiales</taxon>
        <taxon>Candidatus Parilichlamydiaceae</taxon>
        <taxon>Candidatus Similichlamydia</taxon>
    </lineage>
</organism>
<keyword evidence="7 8" id="KW-0472">Membrane</keyword>
<dbReference type="GO" id="GO:0055085">
    <property type="term" value="P:transmembrane transport"/>
    <property type="evidence" value="ECO:0007669"/>
    <property type="project" value="InterPro"/>
</dbReference>
<dbReference type="Proteomes" id="UP000253816">
    <property type="component" value="Unassembled WGS sequence"/>
</dbReference>
<accession>A0A369KC70</accession>
<feature type="domain" description="ABC transmembrane type-1" evidence="9">
    <location>
        <begin position="70"/>
        <end position="276"/>
    </location>
</feature>
<name>A0A369KC70_9BACT</name>
<dbReference type="SUPFAM" id="SSF161098">
    <property type="entry name" value="MetI-like"/>
    <property type="match status" value="1"/>
</dbReference>
<dbReference type="GO" id="GO:0005886">
    <property type="term" value="C:plasma membrane"/>
    <property type="evidence" value="ECO:0007669"/>
    <property type="project" value="UniProtKB-SubCell"/>
</dbReference>
<dbReference type="InterPro" id="IPR000515">
    <property type="entry name" value="MetI-like"/>
</dbReference>
<dbReference type="Gene3D" id="1.10.3720.10">
    <property type="entry name" value="MetI-like"/>
    <property type="match status" value="1"/>
</dbReference>
<evidence type="ECO:0000259" key="9">
    <source>
        <dbReference type="PROSITE" id="PS50928"/>
    </source>
</evidence>
<comment type="subcellular location">
    <subcellularLocation>
        <location evidence="1">Cell membrane</location>
        <topology evidence="1">Multi-pass membrane protein</topology>
    </subcellularLocation>
</comment>
<dbReference type="RefSeq" id="WP_114544327.1">
    <property type="nucleotide sequence ID" value="NZ_QQBG01000013.1"/>
</dbReference>
<gene>
    <name evidence="10" type="ORF">HAT2_00382</name>
</gene>
<dbReference type="CDD" id="cd06261">
    <property type="entry name" value="TM_PBP2"/>
    <property type="match status" value="1"/>
</dbReference>
<feature type="transmembrane region" description="Helical" evidence="8">
    <location>
        <begin position="157"/>
        <end position="178"/>
    </location>
</feature>
<dbReference type="PROSITE" id="PS50928">
    <property type="entry name" value="ABC_TM1"/>
    <property type="match status" value="1"/>
</dbReference>
<feature type="transmembrane region" description="Helical" evidence="8">
    <location>
        <begin position="257"/>
        <end position="280"/>
    </location>
</feature>
<keyword evidence="5 8" id="KW-0812">Transmembrane</keyword>
<evidence type="ECO:0000256" key="1">
    <source>
        <dbReference type="ARBA" id="ARBA00004651"/>
    </source>
</evidence>
<reference evidence="10 11" key="1">
    <citation type="submission" date="2018-07" db="EMBL/GenBank/DDBJ databases">
        <title>Comparative genomics of the Candidatus Parilichlamydiaceae reveals evidence of convergent evolution and genome reduction in the phylum Chlamydiae.</title>
        <authorList>
            <person name="Taylor-Brown A."/>
            <person name="Polkinghorne A."/>
        </authorList>
    </citation>
    <scope>NUCLEOTIDE SEQUENCE [LARGE SCALE GENOMIC DNA]</scope>
    <source>
        <strain evidence="10 11">Hat2</strain>
    </source>
</reference>
<dbReference type="PANTHER" id="PTHR42929">
    <property type="entry name" value="INNER MEMBRANE ABC TRANSPORTER PERMEASE PROTEIN YDCU-RELATED-RELATED"/>
    <property type="match status" value="1"/>
</dbReference>